<dbReference type="AlphaFoldDB" id="A0AAN9MY52"/>
<sequence>MGSKSYPHALDKFRTGIDESYYVRTQIIKTRKYIHLDEMPLFLYDESEGLNIKVVQFVRDEDSHVYGSGMLMEMDGPSNHIANGYL</sequence>
<evidence type="ECO:0000313" key="2">
    <source>
        <dbReference type="Proteomes" id="UP001367508"/>
    </source>
</evidence>
<accession>A0AAN9MY52</accession>
<name>A0AAN9MY52_CANGL</name>
<gene>
    <name evidence="1" type="ORF">VNO77_01703</name>
</gene>
<reference evidence="1 2" key="1">
    <citation type="submission" date="2024-01" db="EMBL/GenBank/DDBJ databases">
        <title>The genomes of 5 underutilized Papilionoideae crops provide insights into root nodulation and disease resistanc.</title>
        <authorList>
            <person name="Jiang F."/>
        </authorList>
    </citation>
    <scope>NUCLEOTIDE SEQUENCE [LARGE SCALE GENOMIC DNA]</scope>
    <source>
        <strain evidence="1">LVBAO_FW01</strain>
        <tissue evidence="1">Leaves</tissue>
    </source>
</reference>
<evidence type="ECO:0000313" key="1">
    <source>
        <dbReference type="EMBL" id="KAK7359738.1"/>
    </source>
</evidence>
<keyword evidence="2" id="KW-1185">Reference proteome</keyword>
<dbReference type="Proteomes" id="UP001367508">
    <property type="component" value="Unassembled WGS sequence"/>
</dbReference>
<proteinExistence type="predicted"/>
<dbReference type="EMBL" id="JAYMYQ010000001">
    <property type="protein sequence ID" value="KAK7359738.1"/>
    <property type="molecule type" value="Genomic_DNA"/>
</dbReference>
<protein>
    <submittedName>
        <fullName evidence="1">Uncharacterized protein</fullName>
    </submittedName>
</protein>
<organism evidence="1 2">
    <name type="scientific">Canavalia gladiata</name>
    <name type="common">Sword bean</name>
    <name type="synonym">Dolichos gladiatus</name>
    <dbReference type="NCBI Taxonomy" id="3824"/>
    <lineage>
        <taxon>Eukaryota</taxon>
        <taxon>Viridiplantae</taxon>
        <taxon>Streptophyta</taxon>
        <taxon>Embryophyta</taxon>
        <taxon>Tracheophyta</taxon>
        <taxon>Spermatophyta</taxon>
        <taxon>Magnoliopsida</taxon>
        <taxon>eudicotyledons</taxon>
        <taxon>Gunneridae</taxon>
        <taxon>Pentapetalae</taxon>
        <taxon>rosids</taxon>
        <taxon>fabids</taxon>
        <taxon>Fabales</taxon>
        <taxon>Fabaceae</taxon>
        <taxon>Papilionoideae</taxon>
        <taxon>50 kb inversion clade</taxon>
        <taxon>NPAAA clade</taxon>
        <taxon>indigoferoid/millettioid clade</taxon>
        <taxon>Phaseoleae</taxon>
        <taxon>Canavalia</taxon>
    </lineage>
</organism>
<comment type="caution">
    <text evidence="1">The sequence shown here is derived from an EMBL/GenBank/DDBJ whole genome shotgun (WGS) entry which is preliminary data.</text>
</comment>